<dbReference type="PRINTS" id="PR01713">
    <property type="entry name" value="NUCEPIMERASE"/>
</dbReference>
<dbReference type="SUPFAM" id="SSF51735">
    <property type="entry name" value="NAD(P)-binding Rossmann-fold domains"/>
    <property type="match status" value="1"/>
</dbReference>
<accession>A0A1G2DGP2</accession>
<feature type="domain" description="NAD-dependent epimerase/dehydratase" evidence="2">
    <location>
        <begin position="12"/>
        <end position="250"/>
    </location>
</feature>
<dbReference type="AlphaFoldDB" id="A0A1G2DGP2"/>
<name>A0A1G2DGP2_9BACT</name>
<dbReference type="Gene3D" id="3.40.50.720">
    <property type="entry name" value="NAD(P)-binding Rossmann-like Domain"/>
    <property type="match status" value="1"/>
</dbReference>
<dbReference type="Pfam" id="PF01370">
    <property type="entry name" value="Epimerase"/>
    <property type="match status" value="1"/>
</dbReference>
<protein>
    <recommendedName>
        <fullName evidence="2">NAD-dependent epimerase/dehydratase domain-containing protein</fullName>
    </recommendedName>
</protein>
<keyword evidence="1" id="KW-0520">NAD</keyword>
<gene>
    <name evidence="3" type="ORF">A3D67_04265</name>
</gene>
<evidence type="ECO:0000256" key="1">
    <source>
        <dbReference type="ARBA" id="ARBA00023027"/>
    </source>
</evidence>
<dbReference type="EMBL" id="MHLN01000003">
    <property type="protein sequence ID" value="OGZ12592.1"/>
    <property type="molecule type" value="Genomic_DNA"/>
</dbReference>
<dbReference type="InterPro" id="IPR001509">
    <property type="entry name" value="Epimerase_deHydtase"/>
</dbReference>
<comment type="caution">
    <text evidence="3">The sequence shown here is derived from an EMBL/GenBank/DDBJ whole genome shotgun (WGS) entry which is preliminary data.</text>
</comment>
<dbReference type="InterPro" id="IPR036291">
    <property type="entry name" value="NAD(P)-bd_dom_sf"/>
</dbReference>
<evidence type="ECO:0000313" key="3">
    <source>
        <dbReference type="EMBL" id="OGZ12592.1"/>
    </source>
</evidence>
<organism evidence="3 4">
    <name type="scientific">Candidatus Lloydbacteria bacterium RIFCSPHIGHO2_02_FULL_51_22</name>
    <dbReference type="NCBI Taxonomy" id="1798663"/>
    <lineage>
        <taxon>Bacteria</taxon>
        <taxon>Candidatus Lloydiibacteriota</taxon>
    </lineage>
</organism>
<evidence type="ECO:0000259" key="2">
    <source>
        <dbReference type="Pfam" id="PF01370"/>
    </source>
</evidence>
<proteinExistence type="predicted"/>
<sequence>MPRITKKSKKTVLVTGAAGFIGSHVVHALLARGYSVVCVDNLNEYYDLKLKKDRLAQFKKDVTFYRADIAKRAALEKVFKEHRIDAICHLAAQAGVRYSIEHPAVYGETNIIGTMNVFELAKKYHVPHVVFGSSSSVYGLDKIPFREDAHADTPISTYAASKRSGELIAHVYNHLFGITVSCLRFFTVYGPYGRPDMAPHTFVSAVLKGEPLTVYNNGTMKRDFTYVADVVSGIILALEKPLGFQILNIGNGTPVTLMRFIRAIERAVGKKATLKFLPLQAGDVVDTHADIGRARKLLGYRSTTDIEEGMAQFVKWYKDYYGEC</sequence>
<evidence type="ECO:0000313" key="4">
    <source>
        <dbReference type="Proteomes" id="UP000178099"/>
    </source>
</evidence>
<dbReference type="Proteomes" id="UP000178099">
    <property type="component" value="Unassembled WGS sequence"/>
</dbReference>
<dbReference type="PANTHER" id="PTHR43574">
    <property type="entry name" value="EPIMERASE-RELATED"/>
    <property type="match status" value="1"/>
</dbReference>
<reference evidence="3 4" key="1">
    <citation type="journal article" date="2016" name="Nat. Commun.">
        <title>Thousands of microbial genomes shed light on interconnected biogeochemical processes in an aquifer system.</title>
        <authorList>
            <person name="Anantharaman K."/>
            <person name="Brown C.T."/>
            <person name="Hug L.A."/>
            <person name="Sharon I."/>
            <person name="Castelle C.J."/>
            <person name="Probst A.J."/>
            <person name="Thomas B.C."/>
            <person name="Singh A."/>
            <person name="Wilkins M.J."/>
            <person name="Karaoz U."/>
            <person name="Brodie E.L."/>
            <person name="Williams K.H."/>
            <person name="Hubbard S.S."/>
            <person name="Banfield J.F."/>
        </authorList>
    </citation>
    <scope>NUCLEOTIDE SEQUENCE [LARGE SCALE GENOMIC DNA]</scope>
</reference>